<evidence type="ECO:0000313" key="6">
    <source>
        <dbReference type="EMBL" id="PPQ70386.1"/>
    </source>
</evidence>
<proteinExistence type="predicted"/>
<evidence type="ECO:0000256" key="2">
    <source>
        <dbReference type="PROSITE-ProRule" id="PRU01288"/>
    </source>
</evidence>
<dbReference type="STRING" id="231916.A0A409VVU5"/>
<dbReference type="Gene3D" id="3.30.70.330">
    <property type="match status" value="1"/>
</dbReference>
<feature type="compositionally biased region" description="Basic and acidic residues" evidence="3">
    <location>
        <begin position="406"/>
        <end position="418"/>
    </location>
</feature>
<keyword evidence="4" id="KW-1133">Transmembrane helix</keyword>
<organism evidence="6 7">
    <name type="scientific">Gymnopilus dilepis</name>
    <dbReference type="NCBI Taxonomy" id="231916"/>
    <lineage>
        <taxon>Eukaryota</taxon>
        <taxon>Fungi</taxon>
        <taxon>Dikarya</taxon>
        <taxon>Basidiomycota</taxon>
        <taxon>Agaricomycotina</taxon>
        <taxon>Agaricomycetes</taxon>
        <taxon>Agaricomycetidae</taxon>
        <taxon>Agaricales</taxon>
        <taxon>Agaricineae</taxon>
        <taxon>Hymenogastraceae</taxon>
        <taxon>Gymnopilus</taxon>
    </lineage>
</organism>
<name>A0A409VVU5_9AGAR</name>
<feature type="region of interest" description="Disordered" evidence="3">
    <location>
        <begin position="376"/>
        <end position="418"/>
    </location>
</feature>
<dbReference type="GO" id="GO:1904868">
    <property type="term" value="P:telomerase catalytic core complex assembly"/>
    <property type="evidence" value="ECO:0007669"/>
    <property type="project" value="InterPro"/>
</dbReference>
<keyword evidence="4" id="KW-0812">Transmembrane</keyword>
<dbReference type="PROSITE" id="PS51939">
    <property type="entry name" value="XRRM"/>
    <property type="match status" value="1"/>
</dbReference>
<dbReference type="InterPro" id="IPR045339">
    <property type="entry name" value="DUF6534"/>
</dbReference>
<feature type="transmembrane region" description="Helical" evidence="4">
    <location>
        <begin position="1146"/>
        <end position="1165"/>
    </location>
</feature>
<keyword evidence="1 2" id="KW-0694">RNA-binding</keyword>
<feature type="transmembrane region" description="Helical" evidence="4">
    <location>
        <begin position="1070"/>
        <end position="1094"/>
    </location>
</feature>
<dbReference type="InterPro" id="IPR045537">
    <property type="entry name" value="Lar7_xRRM"/>
</dbReference>
<keyword evidence="7" id="KW-1185">Reference proteome</keyword>
<dbReference type="GO" id="GO:0070034">
    <property type="term" value="F:telomerase RNA binding"/>
    <property type="evidence" value="ECO:0007669"/>
    <property type="project" value="InterPro"/>
</dbReference>
<sequence length="1239" mass="138363">MSSTQGFPANLLGSALIGAVFNAWIVGLICMQAYNYYSKFPKDRIILKLLVAWTLAIQIFNVFIQTAMLYHYLIDDFGIFADLINTNWEWCLYLGLISIAACSVQAFYAYRIFVLSGRSYIIGGVILTLAVAGLALCLTGMILAFTLKSFERLGSIKASDLPNLNTLFIHPFVQNLITIWLVLEGICDLLIAGFQVYYLHLNRSGFKRMNKFINIILLYAISTCALTSVLVIFELISFAVLGFNYAHVLLSYQMGAFHTLSFLTNLHARAYYKQVGTTDVTVSGPSSQTRGPSFASNGKNQVGEKPVGKFHGVENFVFENLIRVIYSRALMTALRFWEGQTLSITIRQSQTLNLMRIMLRRSFNLWDVRTIAGAATASEDHPPPKDIDRTFPVKAPEAGTSAKSQEAGRSKDARSSKPSKSADLEELAFLVWLSLSDHALWLDADLRRKLTSSSNGSWDAEEGGSLRDDDRSYVPLAYLRRHSPIFHAASFPADLVNQPETLYVKAIRAHASDLVDVRLIVTNDGVALRGSSYWPKQPSATAGYEVRRKLSLTMSDTLGRADWERLTIYLENIPHSFRSLPGVAKLVSLLLPSPSLSKIQSVSFMPHHNDQPGSIPACKGFALVTLSNSEDTESFLQEWPWNIRKHQAGKERDTAQEPIAKEARKYGLRALSKKRWEELKAEYLLFRQQLVEELNAENATQQKISRQPDRQPQHHVEVEPLLEAPDIRKATPSVQADAPFPPGCLVFVRNVHPETNKTTLRTLFSQAWNAEDASLPSSSAAALDYVDYSKGLDTCHLRLRSPMRAEQLVRYFTEHPTIQTSGLDGQGTGCATSEAIVPELVLGRREELYWEKVPEKVRRQAVEKALGGLDGDGEMASSGVKEASTGVPRSLSNLINADPSGDVLWLCPPGHNPQCLVIVGLICMYTFNYYSNFPNDKFVVKLLVAWTTMIQMFNLCGKIRPNGWLVYGSDRKSNRFVEAVMIYHYLAASWGILENLLTATWTWSLYLGLISIAAFSVQVFYTFRIFILSGQNYLISVIILLLSFGGLGACWAIVILGMTSAKEFTQLQEFAWIVLVWLSLHGACDLLIAVLQVYYLRKRLMQGGLRKVNQFVKILVLYIVSTGLLTSILVIVELVTFAILGFTFSHIFLSYMMGGIHTLSLLATLDVRRRFHAMDDGVILADSPNIVPAPPSSASRTAVGQWEIGKSIQTTTSENESHIRFAEWPGENNEKHQRIITAL</sequence>
<accession>A0A409VVU5</accession>
<protein>
    <recommendedName>
        <fullName evidence="5">XRRM domain-containing protein</fullName>
    </recommendedName>
</protein>
<evidence type="ECO:0000256" key="4">
    <source>
        <dbReference type="SAM" id="Phobius"/>
    </source>
</evidence>
<dbReference type="AlphaFoldDB" id="A0A409VVU5"/>
<dbReference type="EMBL" id="NHYE01005543">
    <property type="protein sequence ID" value="PPQ70386.1"/>
    <property type="molecule type" value="Genomic_DNA"/>
</dbReference>
<evidence type="ECO:0000259" key="5">
    <source>
        <dbReference type="PROSITE" id="PS51939"/>
    </source>
</evidence>
<feature type="transmembrane region" description="Helical" evidence="4">
    <location>
        <begin position="120"/>
        <end position="145"/>
    </location>
</feature>
<feature type="transmembrane region" description="Helical" evidence="4">
    <location>
        <begin position="1115"/>
        <end position="1140"/>
    </location>
</feature>
<dbReference type="PANTHER" id="PTHR40465:SF1">
    <property type="entry name" value="DUF6534 DOMAIN-CONTAINING PROTEIN"/>
    <property type="match status" value="1"/>
</dbReference>
<dbReference type="Pfam" id="PF20152">
    <property type="entry name" value="DUF6534"/>
    <property type="match status" value="2"/>
</dbReference>
<comment type="caution">
    <text evidence="6">The sequence shown here is derived from an EMBL/GenBank/DDBJ whole genome shotgun (WGS) entry which is preliminary data.</text>
</comment>
<keyword evidence="4" id="KW-0472">Membrane</keyword>
<feature type="compositionally biased region" description="Basic and acidic residues" evidence="3">
    <location>
        <begin position="378"/>
        <end position="391"/>
    </location>
</feature>
<dbReference type="InterPro" id="IPR014886">
    <property type="entry name" value="La_xRRM"/>
</dbReference>
<reference evidence="6 7" key="1">
    <citation type="journal article" date="2018" name="Evol. Lett.">
        <title>Horizontal gene cluster transfer increased hallucinogenic mushroom diversity.</title>
        <authorList>
            <person name="Reynolds H.T."/>
            <person name="Vijayakumar V."/>
            <person name="Gluck-Thaler E."/>
            <person name="Korotkin H.B."/>
            <person name="Matheny P.B."/>
            <person name="Slot J.C."/>
        </authorList>
    </citation>
    <scope>NUCLEOTIDE SEQUENCE [LARGE SCALE GENOMIC DNA]</scope>
    <source>
        <strain evidence="6 7">SRW20</strain>
    </source>
</reference>
<feature type="domain" description="XRRM" evidence="5">
    <location>
        <begin position="739"/>
        <end position="885"/>
    </location>
</feature>
<dbReference type="GO" id="GO:1990904">
    <property type="term" value="C:ribonucleoprotein complex"/>
    <property type="evidence" value="ECO:0007669"/>
    <property type="project" value="UniProtKB-UniRule"/>
</dbReference>
<dbReference type="InParanoid" id="A0A409VVU5"/>
<feature type="transmembrane region" description="Helical" evidence="4">
    <location>
        <begin position="212"/>
        <end position="233"/>
    </location>
</feature>
<dbReference type="Proteomes" id="UP000284706">
    <property type="component" value="Unassembled WGS sequence"/>
</dbReference>
<evidence type="ECO:0000313" key="7">
    <source>
        <dbReference type="Proteomes" id="UP000284706"/>
    </source>
</evidence>
<evidence type="ECO:0000256" key="3">
    <source>
        <dbReference type="SAM" id="MobiDB-lite"/>
    </source>
</evidence>
<feature type="transmembrane region" description="Helical" evidence="4">
    <location>
        <begin position="1005"/>
        <end position="1026"/>
    </location>
</feature>
<feature type="transmembrane region" description="Helical" evidence="4">
    <location>
        <begin position="92"/>
        <end position="113"/>
    </location>
</feature>
<feature type="transmembrane region" description="Helical" evidence="4">
    <location>
        <begin position="177"/>
        <end position="200"/>
    </location>
</feature>
<evidence type="ECO:0000256" key="1">
    <source>
        <dbReference type="ARBA" id="ARBA00022884"/>
    </source>
</evidence>
<dbReference type="OrthoDB" id="439993at2759"/>
<dbReference type="Pfam" id="PF19977">
    <property type="entry name" value="xRRM"/>
    <property type="match status" value="1"/>
</dbReference>
<feature type="transmembrane region" description="Helical" evidence="4">
    <location>
        <begin position="1033"/>
        <end position="1058"/>
    </location>
</feature>
<gene>
    <name evidence="6" type="ORF">CVT26_013851</name>
</gene>
<feature type="transmembrane region" description="Helical" evidence="4">
    <location>
        <begin position="49"/>
        <end position="72"/>
    </location>
</feature>
<feature type="transmembrane region" description="Helical" evidence="4">
    <location>
        <begin position="12"/>
        <end position="37"/>
    </location>
</feature>
<dbReference type="InterPro" id="IPR012677">
    <property type="entry name" value="Nucleotide-bd_a/b_plait_sf"/>
</dbReference>
<dbReference type="PANTHER" id="PTHR40465">
    <property type="entry name" value="CHROMOSOME 1, WHOLE GENOME SHOTGUN SEQUENCE"/>
    <property type="match status" value="1"/>
</dbReference>